<dbReference type="AlphaFoldDB" id="A0AAD1UB93"/>
<protein>
    <submittedName>
        <fullName evidence="2">Uncharacterized protein</fullName>
    </submittedName>
</protein>
<gene>
    <name evidence="2" type="ORF">ECRASSUSDP1_LOCUS4797</name>
</gene>
<proteinExistence type="predicted"/>
<feature type="compositionally biased region" description="Basic residues" evidence="1">
    <location>
        <begin position="154"/>
        <end position="192"/>
    </location>
</feature>
<evidence type="ECO:0000313" key="3">
    <source>
        <dbReference type="Proteomes" id="UP001295684"/>
    </source>
</evidence>
<dbReference type="Proteomes" id="UP001295684">
    <property type="component" value="Unassembled WGS sequence"/>
</dbReference>
<dbReference type="EMBL" id="CAMPGE010004611">
    <property type="protein sequence ID" value="CAI2363461.1"/>
    <property type="molecule type" value="Genomic_DNA"/>
</dbReference>
<keyword evidence="3" id="KW-1185">Reference proteome</keyword>
<feature type="region of interest" description="Disordered" evidence="1">
    <location>
        <begin position="142"/>
        <end position="193"/>
    </location>
</feature>
<comment type="caution">
    <text evidence="2">The sequence shown here is derived from an EMBL/GenBank/DDBJ whole genome shotgun (WGS) entry which is preliminary data.</text>
</comment>
<sequence length="441" mass="51697">MSEIMSRFIQFLRKLQCFKRILMILKLLAKCWIARRRVIWMSVLLSENEMIQKFIIGLDCLRVLSISWILRCRTMRRKAEITMETLRFLPNEDLTNEILSIDKELNELGMNIDPQKCQVEIVSTPKREDYKFNNNTMKYTKKSTEKSYSSQFQKKQHCSKTRSSKGKKNSPKRLKKDPKKGNQNRKNKVHGMHNRDNFSHFLINAVKSMKKRSQERGKKIKRVKSSGKIIQFSTKMKPSPKEILEPRRRIKIIDMVSKQHTNRTAKDVFLKEKNNSFLSKSLKKTPKKITSARAKKYSDEKNSQFESLRLKIPINQNIANIQEGFKMMDESDSNPARSYSKETKEGRNSFWESLHSSVKHKNGSSPWLEKYNTQNTFKTHRAGTEKSPFIIMNSPARNIDDCRSIKIKQTMNSEMQKMFTSISKPDITVSDSCPSFCKENH</sequence>
<accession>A0AAD1UB93</accession>
<organism evidence="2 3">
    <name type="scientific">Euplotes crassus</name>
    <dbReference type="NCBI Taxonomy" id="5936"/>
    <lineage>
        <taxon>Eukaryota</taxon>
        <taxon>Sar</taxon>
        <taxon>Alveolata</taxon>
        <taxon>Ciliophora</taxon>
        <taxon>Intramacronucleata</taxon>
        <taxon>Spirotrichea</taxon>
        <taxon>Hypotrichia</taxon>
        <taxon>Euplotida</taxon>
        <taxon>Euplotidae</taxon>
        <taxon>Moneuplotes</taxon>
    </lineage>
</organism>
<evidence type="ECO:0000313" key="2">
    <source>
        <dbReference type="EMBL" id="CAI2363461.1"/>
    </source>
</evidence>
<evidence type="ECO:0000256" key="1">
    <source>
        <dbReference type="SAM" id="MobiDB-lite"/>
    </source>
</evidence>
<name>A0AAD1UB93_EUPCR</name>
<reference evidence="2" key="1">
    <citation type="submission" date="2023-07" db="EMBL/GenBank/DDBJ databases">
        <authorList>
            <consortium name="AG Swart"/>
            <person name="Singh M."/>
            <person name="Singh A."/>
            <person name="Seah K."/>
            <person name="Emmerich C."/>
        </authorList>
    </citation>
    <scope>NUCLEOTIDE SEQUENCE</scope>
    <source>
        <strain evidence="2">DP1</strain>
    </source>
</reference>